<gene>
    <name evidence="1" type="ORF">QBC33DRAFT_173144</name>
</gene>
<organism evidence="1 2">
    <name type="scientific">Phialemonium atrogriseum</name>
    <dbReference type="NCBI Taxonomy" id="1093897"/>
    <lineage>
        <taxon>Eukaryota</taxon>
        <taxon>Fungi</taxon>
        <taxon>Dikarya</taxon>
        <taxon>Ascomycota</taxon>
        <taxon>Pezizomycotina</taxon>
        <taxon>Sordariomycetes</taxon>
        <taxon>Sordariomycetidae</taxon>
        <taxon>Cephalothecales</taxon>
        <taxon>Cephalothecaceae</taxon>
        <taxon>Phialemonium</taxon>
    </lineage>
</organism>
<evidence type="ECO:0000313" key="2">
    <source>
        <dbReference type="Proteomes" id="UP001244011"/>
    </source>
</evidence>
<dbReference type="Proteomes" id="UP001244011">
    <property type="component" value="Unassembled WGS sequence"/>
</dbReference>
<accession>A0AAJ0FR45</accession>
<name>A0AAJ0FR45_9PEZI</name>
<evidence type="ECO:0000313" key="1">
    <source>
        <dbReference type="EMBL" id="KAK1772019.1"/>
    </source>
</evidence>
<comment type="caution">
    <text evidence="1">The sequence shown here is derived from an EMBL/GenBank/DDBJ whole genome shotgun (WGS) entry which is preliminary data.</text>
</comment>
<dbReference type="RefSeq" id="XP_060288232.1">
    <property type="nucleotide sequence ID" value="XM_060422356.1"/>
</dbReference>
<dbReference type="AlphaFoldDB" id="A0AAJ0FR45"/>
<proteinExistence type="predicted"/>
<dbReference type="GeneID" id="85305543"/>
<reference evidence="1" key="1">
    <citation type="submission" date="2023-06" db="EMBL/GenBank/DDBJ databases">
        <title>Genome-scale phylogeny and comparative genomics of the fungal order Sordariales.</title>
        <authorList>
            <consortium name="Lawrence Berkeley National Laboratory"/>
            <person name="Hensen N."/>
            <person name="Bonometti L."/>
            <person name="Westerberg I."/>
            <person name="Brannstrom I.O."/>
            <person name="Guillou S."/>
            <person name="Cros-Aarteil S."/>
            <person name="Calhoun S."/>
            <person name="Haridas S."/>
            <person name="Kuo A."/>
            <person name="Mondo S."/>
            <person name="Pangilinan J."/>
            <person name="Riley R."/>
            <person name="Labutti K."/>
            <person name="Andreopoulos B."/>
            <person name="Lipzen A."/>
            <person name="Chen C."/>
            <person name="Yanf M."/>
            <person name="Daum C."/>
            <person name="Ng V."/>
            <person name="Clum A."/>
            <person name="Steindorff A."/>
            <person name="Ohm R."/>
            <person name="Martin F."/>
            <person name="Silar P."/>
            <person name="Natvig D."/>
            <person name="Lalanne C."/>
            <person name="Gautier V."/>
            <person name="Ament-Velasquez S.L."/>
            <person name="Kruys A."/>
            <person name="Hutchinson M.I."/>
            <person name="Powell A.J."/>
            <person name="Barry K."/>
            <person name="Miller A.N."/>
            <person name="Grigoriev I.V."/>
            <person name="Debuchy R."/>
            <person name="Gladieux P."/>
            <person name="Thoren M.H."/>
            <person name="Johannesson H."/>
        </authorList>
    </citation>
    <scope>NUCLEOTIDE SEQUENCE</scope>
    <source>
        <strain evidence="1">8032-3</strain>
    </source>
</reference>
<dbReference type="EMBL" id="MU838998">
    <property type="protein sequence ID" value="KAK1772019.1"/>
    <property type="molecule type" value="Genomic_DNA"/>
</dbReference>
<sequence length="184" mass="21220">MISTSLREGASTDRPLFLHPRSKTRENSIRNLKAFSTEYSGKYRASPPPTFQRFIPDVHINECLGWTQLDGDRVWSLLHKMRAGPCPGLTQLPWYFAIVYTFVPEATLDEDVVQSHLDFFYLAGFICVPVKLDNWRGSGILVDFLDLVSPHFPEWHQFGYGRMVKKESEMYDLEYPNRTDAAPT</sequence>
<protein>
    <submittedName>
        <fullName evidence="1">Uncharacterized protein</fullName>
    </submittedName>
</protein>
<keyword evidence="2" id="KW-1185">Reference proteome</keyword>